<dbReference type="AlphaFoldDB" id="A0A1R1XGE4"/>
<name>A0A1R1XGE4_9FUNG</name>
<evidence type="ECO:0000313" key="3">
    <source>
        <dbReference type="Proteomes" id="UP000187283"/>
    </source>
</evidence>
<gene>
    <name evidence="2" type="ORF">AYI70_g8358</name>
</gene>
<comment type="caution">
    <text evidence="2">The sequence shown here is derived from an EMBL/GenBank/DDBJ whole genome shotgun (WGS) entry which is preliminary data.</text>
</comment>
<keyword evidence="3" id="KW-1185">Reference proteome</keyword>
<feature type="region of interest" description="Disordered" evidence="1">
    <location>
        <begin position="53"/>
        <end position="73"/>
    </location>
</feature>
<reference evidence="2 3" key="1">
    <citation type="submission" date="2017-01" db="EMBL/GenBank/DDBJ databases">
        <authorList>
            <person name="Mah S.A."/>
            <person name="Swanson W.J."/>
            <person name="Moy G.W."/>
            <person name="Vacquier V.D."/>
        </authorList>
    </citation>
    <scope>NUCLEOTIDE SEQUENCE [LARGE SCALE GENOMIC DNA]</scope>
    <source>
        <strain evidence="2 3">GSMNP</strain>
    </source>
</reference>
<sequence>MFSIARDIISAELAFYCERFAISVVATMWKFAIWFQKMMALSNSQPLLLQTTGVETDSKSGKSPLSEKQELELDDHEYQRNFLETKGISTKAIEFIVSNE</sequence>
<accession>A0A1R1XGE4</accession>
<dbReference type="EMBL" id="LSSN01003400">
    <property type="protein sequence ID" value="OMJ13663.1"/>
    <property type="molecule type" value="Genomic_DNA"/>
</dbReference>
<organism evidence="2 3">
    <name type="scientific">Smittium culicis</name>
    <dbReference type="NCBI Taxonomy" id="133412"/>
    <lineage>
        <taxon>Eukaryota</taxon>
        <taxon>Fungi</taxon>
        <taxon>Fungi incertae sedis</taxon>
        <taxon>Zoopagomycota</taxon>
        <taxon>Kickxellomycotina</taxon>
        <taxon>Harpellomycetes</taxon>
        <taxon>Harpellales</taxon>
        <taxon>Legeriomycetaceae</taxon>
        <taxon>Smittium</taxon>
    </lineage>
</organism>
<evidence type="ECO:0000313" key="2">
    <source>
        <dbReference type="EMBL" id="OMJ13663.1"/>
    </source>
</evidence>
<proteinExistence type="predicted"/>
<protein>
    <submittedName>
        <fullName evidence="2">Uncharacterized protein</fullName>
    </submittedName>
</protein>
<dbReference type="Proteomes" id="UP000187283">
    <property type="component" value="Unassembled WGS sequence"/>
</dbReference>
<evidence type="ECO:0000256" key="1">
    <source>
        <dbReference type="SAM" id="MobiDB-lite"/>
    </source>
</evidence>
<feature type="compositionally biased region" description="Basic and acidic residues" evidence="1">
    <location>
        <begin position="56"/>
        <end position="73"/>
    </location>
</feature>